<dbReference type="InterPro" id="IPR001128">
    <property type="entry name" value="Cyt_P450"/>
</dbReference>
<evidence type="ECO:0000313" key="5">
    <source>
        <dbReference type="EMBL" id="GMA39488.1"/>
    </source>
</evidence>
<dbReference type="InterPro" id="IPR006058">
    <property type="entry name" value="2Fe2S_fd_BS"/>
</dbReference>
<dbReference type="PROSITE" id="PS00086">
    <property type="entry name" value="CYTOCHROME_P450"/>
    <property type="match status" value="1"/>
</dbReference>
<dbReference type="PANTHER" id="PTHR46696:SF1">
    <property type="entry name" value="CYTOCHROME P450 YJIB-RELATED"/>
    <property type="match status" value="1"/>
</dbReference>
<dbReference type="CDD" id="cd06185">
    <property type="entry name" value="PDR_like"/>
    <property type="match status" value="1"/>
</dbReference>
<accession>A0ABQ6INI9</accession>
<dbReference type="SUPFAM" id="SSF52343">
    <property type="entry name" value="Ferredoxin reductase-like, C-terminal NADP-linked domain"/>
    <property type="match status" value="1"/>
</dbReference>
<keyword evidence="6" id="KW-1185">Reference proteome</keyword>
<name>A0ABQ6INI9_9MICO</name>
<dbReference type="SUPFAM" id="SSF54292">
    <property type="entry name" value="2Fe-2S ferredoxin-like"/>
    <property type="match status" value="1"/>
</dbReference>
<dbReference type="Pfam" id="PF00111">
    <property type="entry name" value="Fer2"/>
    <property type="match status" value="1"/>
</dbReference>
<feature type="domain" description="2Fe-2S ferredoxin-type" evidence="3">
    <location>
        <begin position="701"/>
        <end position="788"/>
    </location>
</feature>
<dbReference type="InterPro" id="IPR002397">
    <property type="entry name" value="Cyt_P450_B"/>
</dbReference>
<dbReference type="RefSeq" id="WP_284303390.1">
    <property type="nucleotide sequence ID" value="NZ_BSUO01000001.1"/>
</dbReference>
<dbReference type="InterPro" id="IPR001041">
    <property type="entry name" value="2Fe-2S_ferredoxin-type"/>
</dbReference>
<comment type="caution">
    <text evidence="5">The sequence shown here is derived from an EMBL/GenBank/DDBJ whole genome shotgun (WGS) entry which is preliminary data.</text>
</comment>
<proteinExistence type="inferred from homology"/>
<sequence length="788" mass="87433">MTPRPTAPDLTGQADPTGCPISARAAAFDPFEDGYQQDPPGYVEWSREEEPVFYSPVLGYWVVTRYDDIKAIFRDNHTFSPAVALEKITPTGEEANAVLASYDYGIDRTLVNEDEPAHMPRRRALMQPFSPEELAHHEEKVRTLAREYVDSFVDDGRADLVDQMFWEIPLTVALDFLGVPDEDKPTLRKYSIAHTVNTWGRPKPEEQVAVAHAVGNFWQYAGTVLEKMREHPDEPGWMQYGVRTRKELPEVVTDSYLHSMMMAGIVAAHETTANALANAVKLLLEHREIWEAICADPSLIPNTVEECLRVNGSQAAWRRITTRDTTVGGIDIPAGSRILMVSSSGNLDRRRFEDPAMVDVRRDDAADHLTFGYGAHQCLGKNLARLEMQIILDELTRRLPHLRAAEQEFTYVPNTSFRGPEHLWVEWNPELNPERADASVRAPRVSVNIGEPTDAHRSRHMRVRRVVDAGEGVRHLTMVSDDGTALPSVTPGAHIDVVCGDTGLVRQYSLCGPPAAPTGCPRAAAPRPEAYEIAVLREPDSRGGSTWIHENVREGDVLTVRGPRNHFRLPDVSDRLVLVAGGIGITPVMAMAAWAQENEIPYELHYLGRGRHRMAFVDELEARHGERLVVHDSGAGVRADLTALMRDLDEEGRAGRVHVYACGPQRMIDELAEAGADWAEGSLVFEHFSSTLGALDPEKEHAFTVRLDDSDRDLSVPADRTLLDTLREAGLSIPSNCEEGLCGTCEAPVLDGEIDHRDVVLTPAERRDGARMMSCCSRATGDHLTLGL</sequence>
<evidence type="ECO:0000259" key="3">
    <source>
        <dbReference type="PROSITE" id="PS51085"/>
    </source>
</evidence>
<feature type="domain" description="FAD-binding FR-type" evidence="4">
    <location>
        <begin position="456"/>
        <end position="570"/>
    </location>
</feature>
<dbReference type="InterPro" id="IPR017972">
    <property type="entry name" value="Cyt_P450_CS"/>
</dbReference>
<organism evidence="5 6">
    <name type="scientific">Mobilicoccus caccae</name>
    <dbReference type="NCBI Taxonomy" id="1859295"/>
    <lineage>
        <taxon>Bacteria</taxon>
        <taxon>Bacillati</taxon>
        <taxon>Actinomycetota</taxon>
        <taxon>Actinomycetes</taxon>
        <taxon>Micrococcales</taxon>
        <taxon>Dermatophilaceae</taxon>
        <taxon>Mobilicoccus</taxon>
    </lineage>
</organism>
<dbReference type="InterPro" id="IPR017927">
    <property type="entry name" value="FAD-bd_FR_type"/>
</dbReference>
<dbReference type="PROSITE" id="PS51384">
    <property type="entry name" value="FAD_FR"/>
    <property type="match status" value="1"/>
</dbReference>
<dbReference type="CDD" id="cd11078">
    <property type="entry name" value="CYP130-like"/>
    <property type="match status" value="1"/>
</dbReference>
<evidence type="ECO:0000256" key="1">
    <source>
        <dbReference type="ARBA" id="ARBA00010617"/>
    </source>
</evidence>
<dbReference type="InterPro" id="IPR012675">
    <property type="entry name" value="Beta-grasp_dom_sf"/>
</dbReference>
<dbReference type="InterPro" id="IPR017938">
    <property type="entry name" value="Riboflavin_synthase-like_b-brl"/>
</dbReference>
<evidence type="ECO:0000313" key="6">
    <source>
        <dbReference type="Proteomes" id="UP001157126"/>
    </source>
</evidence>
<dbReference type="PROSITE" id="PS51085">
    <property type="entry name" value="2FE2S_FER_2"/>
    <property type="match status" value="1"/>
</dbReference>
<dbReference type="SUPFAM" id="SSF48264">
    <property type="entry name" value="Cytochrome P450"/>
    <property type="match status" value="1"/>
</dbReference>
<dbReference type="EMBL" id="BSUO01000001">
    <property type="protein sequence ID" value="GMA39488.1"/>
    <property type="molecule type" value="Genomic_DNA"/>
</dbReference>
<dbReference type="PROSITE" id="PS00197">
    <property type="entry name" value="2FE2S_FER_1"/>
    <property type="match status" value="1"/>
</dbReference>
<gene>
    <name evidence="5" type="primary">rhf</name>
    <name evidence="5" type="ORF">GCM10025883_15330</name>
</gene>
<dbReference type="Gene3D" id="3.10.20.30">
    <property type="match status" value="1"/>
</dbReference>
<reference evidence="6" key="1">
    <citation type="journal article" date="2019" name="Int. J. Syst. Evol. Microbiol.">
        <title>The Global Catalogue of Microorganisms (GCM) 10K type strain sequencing project: providing services to taxonomists for standard genome sequencing and annotation.</title>
        <authorList>
            <consortium name="The Broad Institute Genomics Platform"/>
            <consortium name="The Broad Institute Genome Sequencing Center for Infectious Disease"/>
            <person name="Wu L."/>
            <person name="Ma J."/>
        </authorList>
    </citation>
    <scope>NUCLEOTIDE SEQUENCE [LARGE SCALE GENOMIC DNA]</scope>
    <source>
        <strain evidence="6">NBRC 113072</strain>
    </source>
</reference>
<dbReference type="InterPro" id="IPR039261">
    <property type="entry name" value="FNR_nucleotide-bd"/>
</dbReference>
<dbReference type="PRINTS" id="PR00359">
    <property type="entry name" value="BP450"/>
</dbReference>
<dbReference type="InterPro" id="IPR036396">
    <property type="entry name" value="Cyt_P450_sf"/>
</dbReference>
<comment type="similarity">
    <text evidence="1">Belongs to the cytochrome P450 family.</text>
</comment>
<dbReference type="Gene3D" id="2.40.30.10">
    <property type="entry name" value="Translation factors"/>
    <property type="match status" value="1"/>
</dbReference>
<dbReference type="SUPFAM" id="SSF63380">
    <property type="entry name" value="Riboflavin synthase domain-like"/>
    <property type="match status" value="1"/>
</dbReference>
<dbReference type="PANTHER" id="PTHR46696">
    <property type="entry name" value="P450, PUTATIVE (EUROFUNG)-RELATED"/>
    <property type="match status" value="1"/>
</dbReference>
<evidence type="ECO:0000259" key="4">
    <source>
        <dbReference type="PROSITE" id="PS51384"/>
    </source>
</evidence>
<dbReference type="Pfam" id="PF00067">
    <property type="entry name" value="p450"/>
    <property type="match status" value="1"/>
</dbReference>
<dbReference type="Gene3D" id="3.40.50.80">
    <property type="entry name" value="Nucleotide-binding domain of ferredoxin-NADP reductase (FNR) module"/>
    <property type="match status" value="1"/>
</dbReference>
<dbReference type="Proteomes" id="UP001157126">
    <property type="component" value="Unassembled WGS sequence"/>
</dbReference>
<feature type="region of interest" description="Disordered" evidence="2">
    <location>
        <begin position="1"/>
        <end position="21"/>
    </location>
</feature>
<evidence type="ECO:0000256" key="2">
    <source>
        <dbReference type="SAM" id="MobiDB-lite"/>
    </source>
</evidence>
<dbReference type="CDD" id="cd00207">
    <property type="entry name" value="fer2"/>
    <property type="match status" value="1"/>
</dbReference>
<protein>
    <submittedName>
        <fullName evidence="5">Cytochrome P450</fullName>
    </submittedName>
</protein>
<dbReference type="InterPro" id="IPR036010">
    <property type="entry name" value="2Fe-2S_ferredoxin-like_sf"/>
</dbReference>
<dbReference type="Gene3D" id="1.10.630.10">
    <property type="entry name" value="Cytochrome P450"/>
    <property type="match status" value="1"/>
</dbReference>